<accession>A0ABS4NGQ8</accession>
<name>A0ABS4NGQ8_9THEO</name>
<comment type="caution">
    <text evidence="2">The sequence shown here is derived from an EMBL/GenBank/DDBJ whole genome shotgun (WGS) entry which is preliminary data.</text>
</comment>
<keyword evidence="1" id="KW-0732">Signal</keyword>
<feature type="chain" id="PRO_5045481609" evidence="1">
    <location>
        <begin position="26"/>
        <end position="235"/>
    </location>
</feature>
<sequence>MLKKAVSLVLVVVLLSVSTFSYVFASEISSNEKAINISSNTIITENNILEVCKYLGIDAKNFKKMKVTGKNVYTVGELEKVISQAKTQASIINLPEVTLSKNNTSSSITDSSISKTNILSVNTAFPTYSKMLYYTYNGDGYSLTYSILGYYSYYGISWTPYWTGVGASSVSVDTDSLLIVYKVTPINMQGTYNSDYITLKAEVRLDMYVGVSNIGLVKINSNTITSTTNWDTSYI</sequence>
<proteinExistence type="predicted"/>
<organism evidence="2 3">
    <name type="scientific">Thermoanaerobacterium butyriciformans</name>
    <dbReference type="NCBI Taxonomy" id="1702242"/>
    <lineage>
        <taxon>Bacteria</taxon>
        <taxon>Bacillati</taxon>
        <taxon>Bacillota</taxon>
        <taxon>Clostridia</taxon>
        <taxon>Thermoanaerobacterales</taxon>
        <taxon>Thermoanaerobacteraceae</taxon>
        <taxon>Thermoanaerobacterium</taxon>
    </lineage>
</organism>
<evidence type="ECO:0000256" key="1">
    <source>
        <dbReference type="SAM" id="SignalP"/>
    </source>
</evidence>
<feature type="signal peptide" evidence="1">
    <location>
        <begin position="1"/>
        <end position="25"/>
    </location>
</feature>
<keyword evidence="3" id="KW-1185">Reference proteome</keyword>
<gene>
    <name evidence="2" type="ORF">J2Z80_001747</name>
</gene>
<reference evidence="2" key="1">
    <citation type="submission" date="2021-03" db="EMBL/GenBank/DDBJ databases">
        <title>Genomic Encyclopedia of Type Strains, Phase IV (KMG-IV): sequencing the most valuable type-strain genomes for metagenomic binning, comparative biology and taxonomic classification.</title>
        <authorList>
            <person name="Goeker M."/>
        </authorList>
    </citation>
    <scope>NUCLEOTIDE SEQUENCE</scope>
    <source>
        <strain evidence="2">DSM 101588</strain>
    </source>
</reference>
<evidence type="ECO:0000313" key="2">
    <source>
        <dbReference type="EMBL" id="MBP2072217.1"/>
    </source>
</evidence>
<dbReference type="RefSeq" id="WP_209454006.1">
    <property type="nucleotide sequence ID" value="NZ_JAGGLT010000017.1"/>
</dbReference>
<protein>
    <submittedName>
        <fullName evidence="2">Uncharacterized protein</fullName>
    </submittedName>
</protein>
<dbReference type="Proteomes" id="UP001166402">
    <property type="component" value="Unassembled WGS sequence"/>
</dbReference>
<evidence type="ECO:0000313" key="3">
    <source>
        <dbReference type="Proteomes" id="UP001166402"/>
    </source>
</evidence>
<dbReference type="EMBL" id="JAGGLT010000017">
    <property type="protein sequence ID" value="MBP2072217.1"/>
    <property type="molecule type" value="Genomic_DNA"/>
</dbReference>